<feature type="chain" id="PRO_5002486617" description="PepSY domain-containing protein" evidence="1">
    <location>
        <begin position="25"/>
        <end position="111"/>
    </location>
</feature>
<keyword evidence="1" id="KW-0732">Signal</keyword>
<keyword evidence="3" id="KW-1185">Reference proteome</keyword>
<dbReference type="EMBL" id="JZEY01000061">
    <property type="protein sequence ID" value="KKB08049.1"/>
    <property type="molecule type" value="Genomic_DNA"/>
</dbReference>
<evidence type="ECO:0000313" key="2">
    <source>
        <dbReference type="EMBL" id="KKB08049.1"/>
    </source>
</evidence>
<dbReference type="RefSeq" id="WP_046106078.1">
    <property type="nucleotide sequence ID" value="NZ_JZEY01000061.1"/>
</dbReference>
<gene>
    <name evidence="2" type="ORF">VE26_15835</name>
</gene>
<dbReference type="STRING" id="429727.VE26_15835"/>
<protein>
    <recommendedName>
        <fullName evidence="4">PepSY domain-containing protein</fullName>
    </recommendedName>
</protein>
<dbReference type="PATRIC" id="fig|429727.3.peg.3242"/>
<evidence type="ECO:0000256" key="1">
    <source>
        <dbReference type="SAM" id="SignalP"/>
    </source>
</evidence>
<organism evidence="2 3">
    <name type="scientific">Devosia chinhatensis</name>
    <dbReference type="NCBI Taxonomy" id="429727"/>
    <lineage>
        <taxon>Bacteria</taxon>
        <taxon>Pseudomonadati</taxon>
        <taxon>Pseudomonadota</taxon>
        <taxon>Alphaproteobacteria</taxon>
        <taxon>Hyphomicrobiales</taxon>
        <taxon>Devosiaceae</taxon>
        <taxon>Devosia</taxon>
    </lineage>
</organism>
<feature type="signal peptide" evidence="1">
    <location>
        <begin position="1"/>
        <end position="24"/>
    </location>
</feature>
<dbReference type="Proteomes" id="UP000033649">
    <property type="component" value="Unassembled WGS sequence"/>
</dbReference>
<proteinExistence type="predicted"/>
<evidence type="ECO:0008006" key="4">
    <source>
        <dbReference type="Google" id="ProtNLM"/>
    </source>
</evidence>
<dbReference type="OrthoDB" id="7870353at2"/>
<dbReference type="AlphaFoldDB" id="A0A0F5FGP5"/>
<comment type="caution">
    <text evidence="2">The sequence shown here is derived from an EMBL/GenBank/DDBJ whole genome shotgun (WGS) entry which is preliminary data.</text>
</comment>
<reference evidence="2 3" key="1">
    <citation type="submission" date="2015-03" db="EMBL/GenBank/DDBJ databases">
        <authorList>
            <person name="Hassan Y."/>
            <person name="Lepp D."/>
            <person name="Li X.-Z."/>
            <person name="Zhou T."/>
        </authorList>
    </citation>
    <scope>NUCLEOTIDE SEQUENCE [LARGE SCALE GENOMIC DNA]</scope>
    <source>
        <strain evidence="2 3">IPL18</strain>
    </source>
</reference>
<accession>A0A0F5FGP5</accession>
<sequence>MKRLIVMPVLALALMLTAPMPAWAQAPAEESAQDALLPITGAMAAVTARFDGQIVAAELQPGRPEDMTDIVYAFRLLTARGDILALRVDAMSGQILEVDGRGLVDARRRQN</sequence>
<name>A0A0F5FGP5_9HYPH</name>
<evidence type="ECO:0000313" key="3">
    <source>
        <dbReference type="Proteomes" id="UP000033649"/>
    </source>
</evidence>